<dbReference type="SUPFAM" id="SSF52047">
    <property type="entry name" value="RNI-like"/>
    <property type="match status" value="1"/>
</dbReference>
<dbReference type="InterPro" id="IPR036047">
    <property type="entry name" value="F-box-like_dom_sf"/>
</dbReference>
<dbReference type="InterPro" id="IPR032675">
    <property type="entry name" value="LRR_dom_sf"/>
</dbReference>
<evidence type="ECO:0000313" key="3">
    <source>
        <dbReference type="Proteomes" id="UP001161247"/>
    </source>
</evidence>
<evidence type="ECO:0000259" key="1">
    <source>
        <dbReference type="PROSITE" id="PS50181"/>
    </source>
</evidence>
<dbReference type="Proteomes" id="UP001161247">
    <property type="component" value="Chromosome 2"/>
</dbReference>
<gene>
    <name evidence="2" type="ORF">OLC1_LOCUS7421</name>
</gene>
<evidence type="ECO:0000313" key="2">
    <source>
        <dbReference type="EMBL" id="CAI9096745.1"/>
    </source>
</evidence>
<dbReference type="Gene3D" id="3.80.10.10">
    <property type="entry name" value="Ribonuclease Inhibitor"/>
    <property type="match status" value="1"/>
</dbReference>
<dbReference type="PROSITE" id="PS50181">
    <property type="entry name" value="FBOX"/>
    <property type="match status" value="1"/>
</dbReference>
<sequence length="313" mass="35517">MNFHQESEEAIIASPIQESGDGFPHEALFLALSYLPVYELLVLNQVCRSFREALKNDILPWLNIVVGKPLNKRLNDDHLFNLTSKAQGRLHTLALLNCSRITDDGLLKVIAANPLITQLWLPGCTSLNPSGVIEAVKLLRRDNHRLKCLKIRGIYNIKKEDLEILHQLIDDENLPMQKEEMNLYHNYNDLSPFQQSGPAIDVDVCPRCDEVRGVFDCPRDSCRTMKQHQKVMECRGCKLCILRCEECGICIKEDDLVEVACADVLCLDCWLQLPKCIFCNKPYCTQHADQQCRLSGSSGFVCTKCHAKFLQSA</sequence>
<name>A0AAV1CMG0_OLDCO</name>
<dbReference type="PROSITE" id="PS00198">
    <property type="entry name" value="4FE4S_FER_1"/>
    <property type="match status" value="1"/>
</dbReference>
<protein>
    <submittedName>
        <fullName evidence="2">OLC1v1032955C1</fullName>
    </submittedName>
</protein>
<keyword evidence="3" id="KW-1185">Reference proteome</keyword>
<reference evidence="2" key="1">
    <citation type="submission" date="2023-03" db="EMBL/GenBank/DDBJ databases">
        <authorList>
            <person name="Julca I."/>
        </authorList>
    </citation>
    <scope>NUCLEOTIDE SEQUENCE</scope>
</reference>
<dbReference type="InterPro" id="IPR017900">
    <property type="entry name" value="4Fe4S_Fe_S_CS"/>
</dbReference>
<dbReference type="CDD" id="cd09917">
    <property type="entry name" value="F-box_SF"/>
    <property type="match status" value="1"/>
</dbReference>
<accession>A0AAV1CMG0</accession>
<dbReference type="EMBL" id="OX459119">
    <property type="protein sequence ID" value="CAI9096745.1"/>
    <property type="molecule type" value="Genomic_DNA"/>
</dbReference>
<dbReference type="AlphaFoldDB" id="A0AAV1CMG0"/>
<proteinExistence type="predicted"/>
<dbReference type="InterPro" id="IPR001810">
    <property type="entry name" value="F-box_dom"/>
</dbReference>
<dbReference type="Pfam" id="PF12937">
    <property type="entry name" value="F-box-like"/>
    <property type="match status" value="1"/>
</dbReference>
<organism evidence="2 3">
    <name type="scientific">Oldenlandia corymbosa var. corymbosa</name>
    <dbReference type="NCBI Taxonomy" id="529605"/>
    <lineage>
        <taxon>Eukaryota</taxon>
        <taxon>Viridiplantae</taxon>
        <taxon>Streptophyta</taxon>
        <taxon>Embryophyta</taxon>
        <taxon>Tracheophyta</taxon>
        <taxon>Spermatophyta</taxon>
        <taxon>Magnoliopsida</taxon>
        <taxon>eudicotyledons</taxon>
        <taxon>Gunneridae</taxon>
        <taxon>Pentapetalae</taxon>
        <taxon>asterids</taxon>
        <taxon>lamiids</taxon>
        <taxon>Gentianales</taxon>
        <taxon>Rubiaceae</taxon>
        <taxon>Rubioideae</taxon>
        <taxon>Spermacoceae</taxon>
        <taxon>Hedyotis-Oldenlandia complex</taxon>
        <taxon>Oldenlandia</taxon>
    </lineage>
</organism>
<dbReference type="SUPFAM" id="SSF81383">
    <property type="entry name" value="F-box domain"/>
    <property type="match status" value="1"/>
</dbReference>
<feature type="domain" description="F-box" evidence="1">
    <location>
        <begin position="17"/>
        <end position="64"/>
    </location>
</feature>